<dbReference type="NCBIfam" id="NF006899">
    <property type="entry name" value="PRK09382.1"/>
    <property type="match status" value="1"/>
</dbReference>
<keyword evidence="4 10" id="KW-0808">Transferase</keyword>
<keyword evidence="5 10" id="KW-0548">Nucleotidyltransferase</keyword>
<keyword evidence="7 10" id="KW-0414">Isoprene biosynthesis</keyword>
<dbReference type="PANTHER" id="PTHR43181:SF1">
    <property type="entry name" value="2-C-METHYL-D-ERYTHRITOL 2,4-CYCLODIPHOSPHATE SYNTHASE, CHLOROPLASTIC"/>
    <property type="match status" value="1"/>
</dbReference>
<feature type="binding site" evidence="10">
    <location>
        <position position="356"/>
    </location>
    <ligand>
        <name>4-CDP-2-C-methyl-D-erythritol 2-phosphate</name>
        <dbReference type="ChEBI" id="CHEBI:57919"/>
    </ligand>
</feature>
<feature type="site" description="Transition state stabilizer" evidence="10">
    <location>
        <position position="350"/>
    </location>
</feature>
<dbReference type="HAMAP" id="MF_01520">
    <property type="entry name" value="IspDF"/>
    <property type="match status" value="1"/>
</dbReference>
<dbReference type="GO" id="GO:0008685">
    <property type="term" value="F:2-C-methyl-D-erythritol 2,4-cyclodiphosphate synthase activity"/>
    <property type="evidence" value="ECO:0007669"/>
    <property type="project" value="UniProtKB-EC"/>
</dbReference>
<dbReference type="HAMAP" id="MF_00107">
    <property type="entry name" value="IspF"/>
    <property type="match status" value="1"/>
</dbReference>
<dbReference type="CDD" id="cd00554">
    <property type="entry name" value="MECDP_synthase"/>
    <property type="match status" value="1"/>
</dbReference>
<keyword evidence="8 10" id="KW-0456">Lyase</keyword>
<feature type="region of interest" description="2-C-methyl-D-erythritol 2,4-cyclodiphosphate synthase" evidence="10">
    <location>
        <begin position="219"/>
        <end position="391"/>
    </location>
</feature>
<dbReference type="PROSITE" id="PS01350">
    <property type="entry name" value="ISPF"/>
    <property type="match status" value="1"/>
</dbReference>
<dbReference type="NCBIfam" id="TIGR00151">
    <property type="entry name" value="ispF"/>
    <property type="match status" value="1"/>
</dbReference>
<comment type="similarity">
    <text evidence="10">In the C-terminal section; belongs to the IspF family.</text>
</comment>
<dbReference type="Pfam" id="PF01128">
    <property type="entry name" value="IspD"/>
    <property type="match status" value="1"/>
</dbReference>
<dbReference type="GO" id="GO:0050518">
    <property type="term" value="F:2-C-methyl-D-erythritol 4-phosphate cytidylyltransferase activity"/>
    <property type="evidence" value="ECO:0007669"/>
    <property type="project" value="UniProtKB-EC"/>
</dbReference>
<feature type="binding site" evidence="10">
    <location>
        <begin position="349"/>
        <end position="352"/>
    </location>
    <ligand>
        <name>4-CDP-2-C-methyl-D-erythritol 2-phosphate</name>
        <dbReference type="ChEBI" id="CHEBI:57919"/>
    </ligand>
</feature>
<evidence type="ECO:0000313" key="13">
    <source>
        <dbReference type="EMBL" id="MDA3968542.1"/>
    </source>
</evidence>
<organism evidence="13 14">
    <name type="scientific">Helicobacter ibis</name>
    <dbReference type="NCBI Taxonomy" id="2962633"/>
    <lineage>
        <taxon>Bacteria</taxon>
        <taxon>Pseudomonadati</taxon>
        <taxon>Campylobacterota</taxon>
        <taxon>Epsilonproteobacteria</taxon>
        <taxon>Campylobacterales</taxon>
        <taxon>Helicobacteraceae</taxon>
        <taxon>Helicobacter</taxon>
    </lineage>
</organism>
<feature type="region of interest" description="2-C-methyl-D-erythritol 4-phosphate cytidylyltransferase" evidence="10">
    <location>
        <begin position="1"/>
        <end position="218"/>
    </location>
</feature>
<dbReference type="SUPFAM" id="SSF69765">
    <property type="entry name" value="IpsF-like"/>
    <property type="match status" value="1"/>
</dbReference>
<feature type="site" description="Positions MEP for the nucleophilic attack" evidence="10">
    <location>
        <position position="148"/>
    </location>
</feature>
<feature type="site" description="Transition state stabilizer" evidence="10">
    <location>
        <position position="251"/>
    </location>
</feature>
<comment type="catalytic activity">
    <reaction evidence="10">
        <text>2-C-methyl-D-erythritol 4-phosphate + CTP + H(+) = 4-CDP-2-C-methyl-D-erythritol + diphosphate</text>
        <dbReference type="Rhea" id="RHEA:13429"/>
        <dbReference type="ChEBI" id="CHEBI:15378"/>
        <dbReference type="ChEBI" id="CHEBI:33019"/>
        <dbReference type="ChEBI" id="CHEBI:37563"/>
        <dbReference type="ChEBI" id="CHEBI:57823"/>
        <dbReference type="ChEBI" id="CHEBI:58262"/>
        <dbReference type="EC" id="2.7.7.60"/>
    </reaction>
</comment>
<feature type="binding site" evidence="10">
    <location>
        <position position="359"/>
    </location>
    <ligand>
        <name>4-CDP-2-C-methyl-D-erythritol 2-phosphate</name>
        <dbReference type="ChEBI" id="CHEBI:57919"/>
    </ligand>
</feature>
<dbReference type="InterPro" id="IPR034683">
    <property type="entry name" value="IspD/TarI"/>
</dbReference>
<evidence type="ECO:0000256" key="2">
    <source>
        <dbReference type="ARBA" id="ARBA00001968"/>
    </source>
</evidence>
<feature type="site" description="Transition state stabilizer" evidence="10">
    <location>
        <position position="16"/>
    </location>
</feature>
<keyword evidence="9 10" id="KW-0511">Multifunctional enzyme</keyword>
<dbReference type="InterPro" id="IPR026596">
    <property type="entry name" value="IspD/F"/>
</dbReference>
<keyword evidence="6 10" id="KW-0479">Metal-binding</keyword>
<dbReference type="RefSeq" id="WP_271020827.1">
    <property type="nucleotide sequence ID" value="NZ_JAQHXR010000001.1"/>
</dbReference>
<name>A0ABT4VCW3_9HELI</name>
<comment type="similarity">
    <text evidence="11">Belongs to the IspF family.</text>
</comment>
<feature type="binding site" evidence="10">
    <location>
        <begin position="273"/>
        <end position="275"/>
    </location>
    <ligand>
        <name>4-CDP-2-C-methyl-D-erythritol 2-phosphate</name>
        <dbReference type="ChEBI" id="CHEBI:57919"/>
    </ligand>
</feature>
<gene>
    <name evidence="10" type="primary">ispDF</name>
    <name evidence="13" type="ORF">PF021_02510</name>
</gene>
<evidence type="ECO:0000256" key="7">
    <source>
        <dbReference type="ARBA" id="ARBA00023229"/>
    </source>
</evidence>
<dbReference type="EC" id="4.6.1.12" evidence="10"/>
<dbReference type="EC" id="2.7.7.60" evidence="10"/>
<feature type="binding site" evidence="10">
    <location>
        <begin position="251"/>
        <end position="252"/>
    </location>
    <ligand>
        <name>4-CDP-2-C-methyl-D-erythritol 2-phosphate</name>
        <dbReference type="ChEBI" id="CHEBI:57919"/>
    </ligand>
</feature>
<dbReference type="InterPro" id="IPR036571">
    <property type="entry name" value="MECDP_synthase_sf"/>
</dbReference>
<dbReference type="Proteomes" id="UP001210261">
    <property type="component" value="Unassembled WGS sequence"/>
</dbReference>
<evidence type="ECO:0000256" key="3">
    <source>
        <dbReference type="ARBA" id="ARBA00004709"/>
    </source>
</evidence>
<dbReference type="PANTHER" id="PTHR43181">
    <property type="entry name" value="2-C-METHYL-D-ERYTHRITOL 2,4-CYCLODIPHOSPHATE SYNTHASE, CHLOROPLASTIC"/>
    <property type="match status" value="1"/>
</dbReference>
<sequence length="391" mass="43807">MYSVALVLLGAGKSSRFKESLQAPKKQWLRIDELPLWLVVAKNIATYYNFNEMIIVGSDDELFYMQKFLDSYSLNFTLIGGGSTRQESLQNAISTIKSEYILVSDIARSNIPKNIFNEILQNIGKHDCVVPYLPINDTAQYNNKYLKREDIKLIQTPQLSKTSKLKEAIKLGLYTDESSAIQANNGEILYIKGDKQSHKITTIEDIHKLTLEPPSKKILVGFGSDIHALREGNEIILGGIKIPCEFEIIAHSDGDIVLHAVSDAILGAIGAGDIGEWFSDTDESYKDADSAILLTKIVEFSINVGYKIRQADIVIFAQKPKLSQHKRDMEKNIANLLNVPLTHINIKATTTEKLGFIGRAEGILVQCNVVLEYFDWKNHLGGIYEDSDNRK</sequence>
<feature type="binding site" evidence="10">
    <location>
        <begin position="278"/>
        <end position="282"/>
    </location>
    <ligand>
        <name>4-CDP-2-C-methyl-D-erythritol 2-phosphate</name>
        <dbReference type="ChEBI" id="CHEBI:57919"/>
    </ligand>
</feature>
<evidence type="ECO:0000313" key="14">
    <source>
        <dbReference type="Proteomes" id="UP001210261"/>
    </source>
</evidence>
<feature type="domain" description="2-C-methyl-D-erythritol 2,4-cyclodiphosphate synthase" evidence="12">
    <location>
        <begin position="219"/>
        <end position="371"/>
    </location>
</feature>
<comment type="pathway">
    <text evidence="3 10">Isoprenoid biosynthesis; isopentenyl diphosphate biosynthesis via DXP pathway; isopentenyl diphosphate from 1-deoxy-D-xylulose 5-phosphate: step 4/6.</text>
</comment>
<comment type="caution">
    <text evidence="13">The sequence shown here is derived from an EMBL/GenBank/DDBJ whole genome shotgun (WGS) entry which is preliminary data.</text>
</comment>
<dbReference type="SUPFAM" id="SSF53448">
    <property type="entry name" value="Nucleotide-diphospho-sugar transferases"/>
    <property type="match status" value="1"/>
</dbReference>
<keyword evidence="14" id="KW-1185">Reference proteome</keyword>
<comment type="catalytic activity">
    <reaction evidence="1 10 11">
        <text>4-CDP-2-C-methyl-D-erythritol 2-phosphate = 2-C-methyl-D-erythritol 2,4-cyclic diphosphate + CMP</text>
        <dbReference type="Rhea" id="RHEA:23864"/>
        <dbReference type="ChEBI" id="CHEBI:57919"/>
        <dbReference type="ChEBI" id="CHEBI:58483"/>
        <dbReference type="ChEBI" id="CHEBI:60377"/>
        <dbReference type="EC" id="4.6.1.12"/>
    </reaction>
</comment>
<dbReference type="InterPro" id="IPR029044">
    <property type="entry name" value="Nucleotide-diphossugar_trans"/>
</dbReference>
<feature type="binding site" evidence="10">
    <location>
        <position position="225"/>
    </location>
    <ligand>
        <name>a divalent metal cation</name>
        <dbReference type="ChEBI" id="CHEBI:60240"/>
    </ligand>
</feature>
<evidence type="ECO:0000256" key="10">
    <source>
        <dbReference type="HAMAP-Rule" id="MF_01520"/>
    </source>
</evidence>
<evidence type="ECO:0000259" key="12">
    <source>
        <dbReference type="Pfam" id="PF02542"/>
    </source>
</evidence>
<evidence type="ECO:0000256" key="8">
    <source>
        <dbReference type="ARBA" id="ARBA00023239"/>
    </source>
</evidence>
<dbReference type="InterPro" id="IPR020555">
    <property type="entry name" value="MECDP_synthase_CS"/>
</dbReference>
<dbReference type="InterPro" id="IPR003526">
    <property type="entry name" value="MECDP_synthase"/>
</dbReference>
<proteinExistence type="inferred from homology"/>
<feature type="binding site" evidence="10">
    <location>
        <begin position="225"/>
        <end position="227"/>
    </location>
    <ligand>
        <name>4-CDP-2-C-methyl-D-erythritol 2-phosphate</name>
        <dbReference type="ChEBI" id="CHEBI:57919"/>
    </ligand>
</feature>
<feature type="binding site" evidence="10">
    <location>
        <position position="259"/>
    </location>
    <ligand>
        <name>a divalent metal cation</name>
        <dbReference type="ChEBI" id="CHEBI:60240"/>
    </ligand>
</feature>
<feature type="site" description="Transition state stabilizer" evidence="10">
    <location>
        <position position="26"/>
    </location>
</feature>
<evidence type="ECO:0000256" key="9">
    <source>
        <dbReference type="ARBA" id="ARBA00023268"/>
    </source>
</evidence>
<comment type="pathway">
    <text evidence="10">Isoprenoid biosynthesis; isopentenyl diphosphate biosynthesis via DXP pathway; isopentenyl diphosphate from 1-deoxy-D-xylulose 5-phosphate: step 2/6.</text>
</comment>
<evidence type="ECO:0000256" key="1">
    <source>
        <dbReference type="ARBA" id="ARBA00000200"/>
    </source>
</evidence>
<comment type="function">
    <text evidence="10">Bifunctional enzyme that catalyzes the formation of 4-diphosphocytidyl-2-C-methyl-D-erythritol from CTP and 2-C-methyl-D-erythritol 4-phosphate (MEP) (IspD), and catalyzes the conversion of 4-diphosphocytidyl-2-C-methyl-D-erythritol 2-phosphate (CDP-ME2P) to 2-C-methyl-D-erythritol 2,4-cyclodiphosphate (ME-CPP) with a corresponding release of cytidine 5-monophosphate (CMP) (IspF).</text>
</comment>
<dbReference type="Gene3D" id="3.30.1330.50">
    <property type="entry name" value="2-C-methyl-D-erythritol 2,4-cyclodiphosphate synthase"/>
    <property type="match status" value="1"/>
</dbReference>
<dbReference type="Pfam" id="PF02542">
    <property type="entry name" value="YgbB"/>
    <property type="match status" value="1"/>
</dbReference>
<evidence type="ECO:0000256" key="11">
    <source>
        <dbReference type="RuleBase" id="RU004395"/>
    </source>
</evidence>
<comment type="cofactor">
    <cofactor evidence="2 10">
        <name>a divalent metal cation</name>
        <dbReference type="ChEBI" id="CHEBI:60240"/>
    </cofactor>
</comment>
<reference evidence="13 14" key="1">
    <citation type="submission" date="2023-01" db="EMBL/GenBank/DDBJ databases">
        <title>Description of Helicobacter ibis sp. nov. isolated from faecal droppings of black-faced ibis (Theristicus melanopis).</title>
        <authorList>
            <person name="Lopez-Cantillo M."/>
            <person name="Vidal-Veuthey B."/>
            <person name="Mella A."/>
            <person name="De La Haba R."/>
            <person name="Collado L."/>
        </authorList>
    </citation>
    <scope>NUCLEOTIDE SEQUENCE [LARGE SCALE GENOMIC DNA]</scope>
    <source>
        <strain evidence="13 14">A82</strain>
    </source>
</reference>
<feature type="binding site" evidence="10">
    <location>
        <position position="227"/>
    </location>
    <ligand>
        <name>a divalent metal cation</name>
        <dbReference type="ChEBI" id="CHEBI:60240"/>
    </ligand>
</feature>
<feature type="site" description="Positions MEP for the nucleophilic attack" evidence="10">
    <location>
        <position position="199"/>
    </location>
</feature>
<comment type="caution">
    <text evidence="10">Lacks conserved residue(s) required for the propagation of feature annotation.</text>
</comment>
<protein>
    <recommendedName>
        <fullName evidence="10">Bifunctional enzyme IspD/IspF</fullName>
    </recommendedName>
    <domain>
        <recommendedName>
            <fullName evidence="10">2-C-methyl-D-erythritol 4-phosphate cytidylyltransferase</fullName>
            <ecNumber evidence="10">2.7.7.60</ecNumber>
        </recommendedName>
        <alternativeName>
            <fullName evidence="10">4-diphosphocytidyl-2C-methyl-D-erythritol synthase</fullName>
        </alternativeName>
        <alternativeName>
            <fullName evidence="10">MEP cytidylyltransferase</fullName>
            <shortName evidence="10">MCT</shortName>
        </alternativeName>
    </domain>
    <domain>
        <recommendedName>
            <fullName evidence="10">2-C-methyl-D-erythritol 2,4-cyclodiphosphate synthase</fullName>
            <shortName evidence="10">MECDP-synthase</shortName>
            <shortName evidence="10">MECPP-synthase</shortName>
            <shortName evidence="10">MECPS</shortName>
            <ecNumber evidence="10">4.6.1.12</ecNumber>
        </recommendedName>
    </domain>
</protein>
<comment type="similarity">
    <text evidence="10">In the N-terminal section; belongs to the IspD/TarI cytidylyltransferase family. IspD subfamily.</text>
</comment>
<accession>A0ABT4VCW3</accession>
<dbReference type="Gene3D" id="3.90.550.10">
    <property type="entry name" value="Spore Coat Polysaccharide Biosynthesis Protein SpsA, Chain A"/>
    <property type="match status" value="1"/>
</dbReference>
<dbReference type="EMBL" id="JAQHXR010000001">
    <property type="protein sequence ID" value="MDA3968542.1"/>
    <property type="molecule type" value="Genomic_DNA"/>
</dbReference>
<evidence type="ECO:0000256" key="4">
    <source>
        <dbReference type="ARBA" id="ARBA00022679"/>
    </source>
</evidence>
<evidence type="ECO:0000256" key="5">
    <source>
        <dbReference type="ARBA" id="ARBA00022695"/>
    </source>
</evidence>
<evidence type="ECO:0000256" key="6">
    <source>
        <dbReference type="ARBA" id="ARBA00022723"/>
    </source>
</evidence>